<protein>
    <submittedName>
        <fullName evidence="2">Uncharacterized protein</fullName>
    </submittedName>
</protein>
<keyword evidence="1" id="KW-0472">Membrane</keyword>
<feature type="transmembrane region" description="Helical" evidence="1">
    <location>
        <begin position="94"/>
        <end position="114"/>
    </location>
</feature>
<dbReference type="KEGG" id="aori:SD37_20580"/>
<dbReference type="eggNOG" id="ENOG5032MHZ">
    <property type="taxonomic scope" value="Bacteria"/>
</dbReference>
<sequence length="212" mass="21487">MTGSRAIRAETLKVLSLPATYFTLLTTLGVSAALAIALTSSGQEGNTGLSLVRYTQAGFIVLGVVTATSEYSGGQIHVTLTAMPRRIALQLAKMAALLIVAVPAATITVLVGAAVTRAPWSAAVGASAYLALTAVIAAAVATILRRSVPAVAGLLGYYFIAGPLLHGRATFASYLPDTAGHDLGALGGSAVVLGWVLVAVAISTASFHRRDA</sequence>
<feature type="transmembrane region" description="Helical" evidence="1">
    <location>
        <begin position="54"/>
        <end position="73"/>
    </location>
</feature>
<accession>A0A193C063</accession>
<dbReference type="AlphaFoldDB" id="A0A193C063"/>
<reference evidence="2 3" key="1">
    <citation type="journal article" date="2015" name="Genome Announc.">
        <title>Draft Genome Sequence of Norvancomycin-Producing Strain Amycolatopsis orientalis CPCC200066.</title>
        <authorList>
            <person name="Lei X."/>
            <person name="Yuan F."/>
            <person name="Shi Y."/>
            <person name="Li X."/>
            <person name="Wang L."/>
            <person name="Hong B."/>
        </authorList>
    </citation>
    <scope>NUCLEOTIDE SEQUENCE [LARGE SCALE GENOMIC DNA]</scope>
    <source>
        <strain evidence="2 3">B-37</strain>
    </source>
</reference>
<dbReference type="EMBL" id="CP016174">
    <property type="protein sequence ID" value="ANN17809.1"/>
    <property type="molecule type" value="Genomic_DNA"/>
</dbReference>
<keyword evidence="3" id="KW-1185">Reference proteome</keyword>
<dbReference type="RefSeq" id="WP_044853414.1">
    <property type="nucleotide sequence ID" value="NZ_CP016174.1"/>
</dbReference>
<feature type="transmembrane region" description="Helical" evidence="1">
    <location>
        <begin position="148"/>
        <end position="165"/>
    </location>
</feature>
<dbReference type="STRING" id="31958.SD37_20580"/>
<proteinExistence type="predicted"/>
<gene>
    <name evidence="2" type="ORF">SD37_20580</name>
</gene>
<dbReference type="Proteomes" id="UP000093695">
    <property type="component" value="Chromosome"/>
</dbReference>
<evidence type="ECO:0000313" key="2">
    <source>
        <dbReference type="EMBL" id="ANN17809.1"/>
    </source>
</evidence>
<feature type="transmembrane region" description="Helical" evidence="1">
    <location>
        <begin position="185"/>
        <end position="207"/>
    </location>
</feature>
<evidence type="ECO:0000256" key="1">
    <source>
        <dbReference type="SAM" id="Phobius"/>
    </source>
</evidence>
<evidence type="ECO:0000313" key="3">
    <source>
        <dbReference type="Proteomes" id="UP000093695"/>
    </source>
</evidence>
<keyword evidence="1" id="KW-1133">Transmembrane helix</keyword>
<name>A0A193C063_AMYOR</name>
<feature type="transmembrane region" description="Helical" evidence="1">
    <location>
        <begin position="120"/>
        <end position="141"/>
    </location>
</feature>
<keyword evidence="1" id="KW-0812">Transmembrane</keyword>
<feature type="transmembrane region" description="Helical" evidence="1">
    <location>
        <begin position="21"/>
        <end position="42"/>
    </location>
</feature>
<organism evidence="2 3">
    <name type="scientific">Amycolatopsis orientalis</name>
    <name type="common">Nocardia orientalis</name>
    <dbReference type="NCBI Taxonomy" id="31958"/>
    <lineage>
        <taxon>Bacteria</taxon>
        <taxon>Bacillati</taxon>
        <taxon>Actinomycetota</taxon>
        <taxon>Actinomycetes</taxon>
        <taxon>Pseudonocardiales</taxon>
        <taxon>Pseudonocardiaceae</taxon>
        <taxon>Amycolatopsis</taxon>
    </lineage>
</organism>